<evidence type="ECO:0000313" key="3">
    <source>
        <dbReference type="EMBL" id="KFO38445.1"/>
    </source>
</evidence>
<feature type="transmembrane region" description="Helical" evidence="2">
    <location>
        <begin position="57"/>
        <end position="77"/>
    </location>
</feature>
<keyword evidence="2" id="KW-1133">Transmembrane helix</keyword>
<reference evidence="3 4" key="1">
    <citation type="submission" date="2013-11" db="EMBL/GenBank/DDBJ databases">
        <title>The Damaraland mole rat (Fukomys damarensis) genome and evolution of African mole rats.</title>
        <authorList>
            <person name="Gladyshev V.N."/>
            <person name="Fang X."/>
        </authorList>
    </citation>
    <scope>NUCLEOTIDE SEQUENCE [LARGE SCALE GENOMIC DNA]</scope>
    <source>
        <tissue evidence="3">Liver</tissue>
    </source>
</reference>
<keyword evidence="4" id="KW-1185">Reference proteome</keyword>
<keyword evidence="2" id="KW-0812">Transmembrane</keyword>
<evidence type="ECO:0000313" key="4">
    <source>
        <dbReference type="Proteomes" id="UP000028990"/>
    </source>
</evidence>
<name>A0A091E757_FUKDA</name>
<dbReference type="AlphaFoldDB" id="A0A091E757"/>
<accession>A0A091E757</accession>
<gene>
    <name evidence="3" type="ORF">H920_00094</name>
</gene>
<evidence type="ECO:0000256" key="2">
    <source>
        <dbReference type="SAM" id="Phobius"/>
    </source>
</evidence>
<dbReference type="Proteomes" id="UP000028990">
    <property type="component" value="Unassembled WGS sequence"/>
</dbReference>
<sequence>MVQAAVAHRQVSSQAATGAGAHGLCCAIVSLAGSHHVPEVIVPVLGFNLLCKAQSSAMIILVLYILATSVLAQEIFLGDDPVRLCLAAFLSGHTLRAELQAVHPQAVGLVVTWTGHHSRAPPCRLCLAAFLSGHTLRAELQAVHPQAVGLVVTWTGHHSRAPPCRNPVLASTKTFPGQSPWQRFPALPRAFGCWEPQGERTKSCPQGYPRVQERREKPHLEKACSLGSSLILLIRAGCLWVWQTAMHKPQGHPSQPPARRPRSDHKCSESEAGQGQAVRCWDSFVEEGRSGEDWETAAGLHVTWGLKEETWSGVQETDREASGWSGPQKGVLAFLSAAECASQGVSSSTANAAAQCIQQNRRLAETRRVLIRLTHQTWHGDFCVFKKTTEGRGSVSPAVIIFKDSNISWIFRSQFVNGRCLELRPARNFIPGFTAVIPGRLGDRVAALPVGHSLASDDALAIEEQTQRIVAAG</sequence>
<organism evidence="3 4">
    <name type="scientific">Fukomys damarensis</name>
    <name type="common">Damaraland mole rat</name>
    <name type="synonym">Cryptomys damarensis</name>
    <dbReference type="NCBI Taxonomy" id="885580"/>
    <lineage>
        <taxon>Eukaryota</taxon>
        <taxon>Metazoa</taxon>
        <taxon>Chordata</taxon>
        <taxon>Craniata</taxon>
        <taxon>Vertebrata</taxon>
        <taxon>Euteleostomi</taxon>
        <taxon>Mammalia</taxon>
        <taxon>Eutheria</taxon>
        <taxon>Euarchontoglires</taxon>
        <taxon>Glires</taxon>
        <taxon>Rodentia</taxon>
        <taxon>Hystricomorpha</taxon>
        <taxon>Bathyergidae</taxon>
        <taxon>Fukomys</taxon>
    </lineage>
</organism>
<dbReference type="EMBL" id="KN120510">
    <property type="protein sequence ID" value="KFO38445.1"/>
    <property type="molecule type" value="Genomic_DNA"/>
</dbReference>
<evidence type="ECO:0000256" key="1">
    <source>
        <dbReference type="SAM" id="MobiDB-lite"/>
    </source>
</evidence>
<feature type="region of interest" description="Disordered" evidence="1">
    <location>
        <begin position="247"/>
        <end position="274"/>
    </location>
</feature>
<keyword evidence="2" id="KW-0472">Membrane</keyword>
<protein>
    <submittedName>
        <fullName evidence="3">Uncharacterized protein</fullName>
    </submittedName>
</protein>
<proteinExistence type="predicted"/>